<evidence type="ECO:0000256" key="1">
    <source>
        <dbReference type="SAM" id="MobiDB-lite"/>
    </source>
</evidence>
<feature type="compositionally biased region" description="Pro residues" evidence="1">
    <location>
        <begin position="40"/>
        <end position="75"/>
    </location>
</feature>
<proteinExistence type="predicted"/>
<dbReference type="EMBL" id="CH408029">
    <property type="protein sequence ID" value="EAQ92365.1"/>
    <property type="molecule type" value="Genomic_DNA"/>
</dbReference>
<dbReference type="GeneID" id="4387150"/>
<protein>
    <submittedName>
        <fullName evidence="2">Uncharacterized protein</fullName>
    </submittedName>
</protein>
<keyword evidence="3" id="KW-1185">Reference proteome</keyword>
<evidence type="ECO:0000313" key="3">
    <source>
        <dbReference type="Proteomes" id="UP000001056"/>
    </source>
</evidence>
<dbReference type="InParanoid" id="Q2HGQ4"/>
<dbReference type="VEuPathDB" id="FungiDB:CHGG_00600"/>
<gene>
    <name evidence="2" type="ORF">CHGG_00600</name>
</gene>
<name>Q2HGQ4_CHAGB</name>
<dbReference type="Proteomes" id="UP000001056">
    <property type="component" value="Unassembled WGS sequence"/>
</dbReference>
<organism evidence="2 3">
    <name type="scientific">Chaetomium globosum (strain ATCC 6205 / CBS 148.51 / DSM 1962 / NBRC 6347 / NRRL 1970)</name>
    <name type="common">Soil fungus</name>
    <dbReference type="NCBI Taxonomy" id="306901"/>
    <lineage>
        <taxon>Eukaryota</taxon>
        <taxon>Fungi</taxon>
        <taxon>Dikarya</taxon>
        <taxon>Ascomycota</taxon>
        <taxon>Pezizomycotina</taxon>
        <taxon>Sordariomycetes</taxon>
        <taxon>Sordariomycetidae</taxon>
        <taxon>Sordariales</taxon>
        <taxon>Chaetomiaceae</taxon>
        <taxon>Chaetomium</taxon>
    </lineage>
</organism>
<dbReference type="AlphaFoldDB" id="Q2HGQ4"/>
<feature type="region of interest" description="Disordered" evidence="1">
    <location>
        <begin position="18"/>
        <end position="92"/>
    </location>
</feature>
<evidence type="ECO:0000313" key="2">
    <source>
        <dbReference type="EMBL" id="EAQ92365.1"/>
    </source>
</evidence>
<reference evidence="3" key="1">
    <citation type="journal article" date="2015" name="Genome Announc.">
        <title>Draft genome sequence of the cellulolytic fungus Chaetomium globosum.</title>
        <authorList>
            <person name="Cuomo C.A."/>
            <person name="Untereiner W.A."/>
            <person name="Ma L.-J."/>
            <person name="Grabherr M."/>
            <person name="Birren B.W."/>
        </authorList>
    </citation>
    <scope>NUCLEOTIDE SEQUENCE [LARGE SCALE GENOMIC DNA]</scope>
    <source>
        <strain evidence="3">ATCC 6205 / CBS 148.51 / DSM 1962 / NBRC 6347 / NRRL 1970</strain>
    </source>
</reference>
<accession>Q2HGQ4</accession>
<sequence length="107" mass="11467">METQMCLLWKARQTAVLSNPHSARECSIPANQPSLRMSPTLPPPEGLNLPPNPPMVRPSEPGTPDPGSRQPPPATSSPDPAAAHRSSRLPQLLGFLPSTSLRYATLV</sequence>
<dbReference type="HOGENOM" id="CLU_2209726_0_0_1"/>
<dbReference type="RefSeq" id="XP_001219821.1">
    <property type="nucleotide sequence ID" value="XM_001219820.1"/>
</dbReference>